<sequence length="143" mass="16575">MNDEKNISGLIHHLSRQLTNSSNQKWTDIGYPDIRTTHVSILLRIETKENNHNIVAKQLGISRQAISKLKHELIENGYLMTSPTENNKKSETLSLTKKGRLFLDDFKKANQDLEKAFIKILSKDRFQEFKSALLTLDNYFKTK</sequence>
<dbReference type="RefSeq" id="WP_147192416.1">
    <property type="nucleotide sequence ID" value="NZ_CP042435.1"/>
</dbReference>
<dbReference type="SUPFAM" id="SSF46785">
    <property type="entry name" value="Winged helix' DNA-binding domain"/>
    <property type="match status" value="1"/>
</dbReference>
<dbReference type="InterPro" id="IPR023187">
    <property type="entry name" value="Tscrpt_reg_MarR-type_CS"/>
</dbReference>
<proteinExistence type="predicted"/>
<feature type="domain" description="HTH marR-type" evidence="4">
    <location>
        <begin position="4"/>
        <end position="138"/>
    </location>
</feature>
<evidence type="ECO:0000256" key="1">
    <source>
        <dbReference type="ARBA" id="ARBA00023015"/>
    </source>
</evidence>
<dbReference type="PROSITE" id="PS01117">
    <property type="entry name" value="HTH_MARR_1"/>
    <property type="match status" value="1"/>
</dbReference>
<dbReference type="Proteomes" id="UP000321533">
    <property type="component" value="Chromosome"/>
</dbReference>
<keyword evidence="2 5" id="KW-0238">DNA-binding</keyword>
<reference evidence="5 6" key="1">
    <citation type="journal article" date="2016" name="Int. J. Syst. Evol. Microbiol.">
        <title>Panacibacter ginsenosidivorans gen. nov., sp. nov., with ginsenoside converting activity isolated from soil of a ginseng field.</title>
        <authorList>
            <person name="Siddiqi M.Z."/>
            <person name="Muhammad Shafi S."/>
            <person name="Choi K.D."/>
            <person name="Im W.T."/>
        </authorList>
    </citation>
    <scope>NUCLEOTIDE SEQUENCE [LARGE SCALE GENOMIC DNA]</scope>
    <source>
        <strain evidence="5 6">Gsoil1550</strain>
    </source>
</reference>
<accession>A0A5B8VE48</accession>
<dbReference type="Gene3D" id="1.10.10.10">
    <property type="entry name" value="Winged helix-like DNA-binding domain superfamily/Winged helix DNA-binding domain"/>
    <property type="match status" value="1"/>
</dbReference>
<dbReference type="PROSITE" id="PS50995">
    <property type="entry name" value="HTH_MARR_2"/>
    <property type="match status" value="1"/>
</dbReference>
<dbReference type="KEGG" id="pgin:FRZ67_20360"/>
<dbReference type="OrthoDB" id="948423at2"/>
<protein>
    <submittedName>
        <fullName evidence="5">Winged helix DNA-binding protein</fullName>
    </submittedName>
</protein>
<keyword evidence="1" id="KW-0805">Transcription regulation</keyword>
<evidence type="ECO:0000256" key="2">
    <source>
        <dbReference type="ARBA" id="ARBA00023125"/>
    </source>
</evidence>
<dbReference type="InterPro" id="IPR036390">
    <property type="entry name" value="WH_DNA-bd_sf"/>
</dbReference>
<evidence type="ECO:0000313" key="5">
    <source>
        <dbReference type="EMBL" id="QEC69539.1"/>
    </source>
</evidence>
<dbReference type="GO" id="GO:0003677">
    <property type="term" value="F:DNA binding"/>
    <property type="evidence" value="ECO:0007669"/>
    <property type="project" value="UniProtKB-KW"/>
</dbReference>
<keyword evidence="3" id="KW-0804">Transcription</keyword>
<evidence type="ECO:0000259" key="4">
    <source>
        <dbReference type="PROSITE" id="PS50995"/>
    </source>
</evidence>
<evidence type="ECO:0000313" key="6">
    <source>
        <dbReference type="Proteomes" id="UP000321533"/>
    </source>
</evidence>
<organism evidence="5 6">
    <name type="scientific">Panacibacter ginsenosidivorans</name>
    <dbReference type="NCBI Taxonomy" id="1813871"/>
    <lineage>
        <taxon>Bacteria</taxon>
        <taxon>Pseudomonadati</taxon>
        <taxon>Bacteroidota</taxon>
        <taxon>Chitinophagia</taxon>
        <taxon>Chitinophagales</taxon>
        <taxon>Chitinophagaceae</taxon>
        <taxon>Panacibacter</taxon>
    </lineage>
</organism>
<dbReference type="GO" id="GO:0003700">
    <property type="term" value="F:DNA-binding transcription factor activity"/>
    <property type="evidence" value="ECO:0007669"/>
    <property type="project" value="InterPro"/>
</dbReference>
<dbReference type="SMART" id="SM00347">
    <property type="entry name" value="HTH_MARR"/>
    <property type="match status" value="1"/>
</dbReference>
<dbReference type="InterPro" id="IPR036388">
    <property type="entry name" value="WH-like_DNA-bd_sf"/>
</dbReference>
<gene>
    <name evidence="5" type="ORF">FRZ67_20360</name>
</gene>
<dbReference type="InterPro" id="IPR000835">
    <property type="entry name" value="HTH_MarR-typ"/>
</dbReference>
<name>A0A5B8VE48_9BACT</name>
<keyword evidence="6" id="KW-1185">Reference proteome</keyword>
<evidence type="ECO:0000256" key="3">
    <source>
        <dbReference type="ARBA" id="ARBA00023163"/>
    </source>
</evidence>
<dbReference type="AlphaFoldDB" id="A0A5B8VE48"/>
<dbReference type="EMBL" id="CP042435">
    <property type="protein sequence ID" value="QEC69539.1"/>
    <property type="molecule type" value="Genomic_DNA"/>
</dbReference>